<dbReference type="OrthoDB" id="6384202at2"/>
<comment type="caution">
    <text evidence="2">The sequence shown here is derived from an EMBL/GenBank/DDBJ whole genome shotgun (WGS) entry which is preliminary data.</text>
</comment>
<evidence type="ECO:0000256" key="1">
    <source>
        <dbReference type="SAM" id="Phobius"/>
    </source>
</evidence>
<dbReference type="Proteomes" id="UP000319732">
    <property type="component" value="Unassembled WGS sequence"/>
</dbReference>
<keyword evidence="3" id="KW-1185">Reference proteome</keyword>
<proteinExistence type="predicted"/>
<name>A0A545UA00_9GAMM</name>
<keyword evidence="1" id="KW-0812">Transmembrane</keyword>
<evidence type="ECO:0000313" key="2">
    <source>
        <dbReference type="EMBL" id="TQV86291.1"/>
    </source>
</evidence>
<organism evidence="2 3">
    <name type="scientific">Exilibacterium tricleocarpae</name>
    <dbReference type="NCBI Taxonomy" id="2591008"/>
    <lineage>
        <taxon>Bacteria</taxon>
        <taxon>Pseudomonadati</taxon>
        <taxon>Pseudomonadota</taxon>
        <taxon>Gammaproteobacteria</taxon>
        <taxon>Cellvibrionales</taxon>
        <taxon>Cellvibrionaceae</taxon>
        <taxon>Exilibacterium</taxon>
    </lineage>
</organism>
<dbReference type="EMBL" id="VHSG01000002">
    <property type="protein sequence ID" value="TQV86291.1"/>
    <property type="molecule type" value="Genomic_DNA"/>
</dbReference>
<feature type="transmembrane region" description="Helical" evidence="1">
    <location>
        <begin position="6"/>
        <end position="29"/>
    </location>
</feature>
<sequence>METWDYWPIIDTSVKVAMGALIAGLAFWLSSRGGHWFSQARTPINRRLTLLEEISAAVGDVNHVFSKYSALVIESTRFGSRWPEARKEELEHTNRELVKEFRKLADAEAKLLMLGEKVMEKTLRLYGARIAYFRKQVYVGRQDISEKEIALIKRDIVTLREQFYDLLSKRYDRLLAI</sequence>
<protein>
    <submittedName>
        <fullName evidence="2">Energy transducer TonB</fullName>
    </submittedName>
</protein>
<keyword evidence="1" id="KW-1133">Transmembrane helix</keyword>
<dbReference type="AlphaFoldDB" id="A0A545UA00"/>
<evidence type="ECO:0000313" key="3">
    <source>
        <dbReference type="Proteomes" id="UP000319732"/>
    </source>
</evidence>
<accession>A0A545UA00</accession>
<dbReference type="RefSeq" id="WP_142902444.1">
    <property type="nucleotide sequence ID" value="NZ_ML660087.1"/>
</dbReference>
<keyword evidence="1" id="KW-0472">Membrane</keyword>
<reference evidence="2 3" key="1">
    <citation type="submission" date="2019-06" db="EMBL/GenBank/DDBJ databases">
        <title>Whole genome sequence for Cellvibrionaceae sp. R142.</title>
        <authorList>
            <person name="Wang G."/>
        </authorList>
    </citation>
    <scope>NUCLEOTIDE SEQUENCE [LARGE SCALE GENOMIC DNA]</scope>
    <source>
        <strain evidence="2 3">R142</strain>
    </source>
</reference>
<gene>
    <name evidence="2" type="ORF">FKG94_01710</name>
</gene>